<evidence type="ECO:0000313" key="3">
    <source>
        <dbReference type="Proteomes" id="UP000011238"/>
    </source>
</evidence>
<dbReference type="KEGG" id="vg:5141338"/>
<organism evidence="3">
    <name type="scientific">Ranid herpesvirus 1</name>
    <name type="common">Lucke tumor herpesvirus</name>
    <dbReference type="NCBI Taxonomy" id="85655"/>
    <lineage>
        <taxon>Viruses</taxon>
        <taxon>Duplodnaviria</taxon>
        <taxon>Heunggongvirae</taxon>
        <taxon>Peploviricota</taxon>
        <taxon>Herviviricetes</taxon>
        <taxon>Herpesvirales</taxon>
        <taxon>Alloherpesviridae</taxon>
        <taxon>Batravirus</taxon>
        <taxon>Batravirus ranidallo1</taxon>
    </lineage>
</organism>
<feature type="region of interest" description="Disordered" evidence="1">
    <location>
        <begin position="1"/>
        <end position="23"/>
    </location>
</feature>
<dbReference type="RefSeq" id="YP_656761.1">
    <property type="nucleotide sequence ID" value="NC_008211.1"/>
</dbReference>
<dbReference type="EMBL" id="DQ665917">
    <property type="protein sequence ID" value="ABG25801.1"/>
    <property type="molecule type" value="Genomic_DNA"/>
</dbReference>
<dbReference type="Proteomes" id="UP000011238">
    <property type="component" value="Segment"/>
</dbReference>
<sequence>MRFINGNRNLSQPIESKPHPCKVMEGREPTPAYTIIRATLIDLLEQVCVTEDAVDAIMRCCEALASLARRVHKPRRDVAAHHWWWAHQLVREYYAPWTCSARDWHTVKHLLAAHLYSFSNTGLANAHAVAATQMLSSPLEHISVICTPTKSGWKKYLCGMKEALINMCPSEHCQLWDVLDQ</sequence>
<name>Q14VM4_9VIRU</name>
<protein>
    <submittedName>
        <fullName evidence="2">ORF106</fullName>
    </submittedName>
</protein>
<keyword evidence="3" id="KW-1185">Reference proteome</keyword>
<accession>Q14VM4</accession>
<reference evidence="2 3" key="2">
    <citation type="journal article" date="2006" name="J. Gen. Virol.">
        <title>Genome sequences of two frog herpesviruses.</title>
        <authorList>
            <person name="Davison A.J."/>
            <person name="Cunningham C."/>
            <person name="Sauerbier W."/>
            <person name="McKinnell R.G."/>
        </authorList>
    </citation>
    <scope>NUCLEOTIDE SEQUENCE [LARGE SCALE GENOMIC DNA]</scope>
    <source>
        <strain evidence="2 3">McKinnell</strain>
    </source>
</reference>
<evidence type="ECO:0000256" key="1">
    <source>
        <dbReference type="SAM" id="MobiDB-lite"/>
    </source>
</evidence>
<evidence type="ECO:0000313" key="2">
    <source>
        <dbReference type="EMBL" id="ABG25801.1"/>
    </source>
</evidence>
<proteinExistence type="predicted"/>
<dbReference type="GeneID" id="5141338"/>
<reference evidence="3" key="1">
    <citation type="journal article" date="1999" name="J. Cancer Res. Clin. Oncol.">
        <title>Genomic studies of the Lucke tumor herpesvirus (RaHV-1).</title>
        <authorList>
            <person name="Davison A.J."/>
            <person name="Sauerbier W."/>
            <person name="Dolan A."/>
            <person name="Addison C."/>
            <person name="McKinnell R.G."/>
        </authorList>
    </citation>
    <scope>NUCLEOTIDE SEQUENCE [LARGE SCALE GENOMIC DNA]</scope>
    <source>
        <strain evidence="3">McKinnell</strain>
    </source>
</reference>
<feature type="compositionally biased region" description="Polar residues" evidence="1">
    <location>
        <begin position="1"/>
        <end position="14"/>
    </location>
</feature>